<sequence>LMLVLSLLLLALLNAVQGRESIASPAAVDGVIPHDGTTAKMMDVVRETAECHSTIANERPICTLNDVDMNSVKITTKRVANRTIPAVEVRNGIMNEKNSYSI</sequence>
<keyword evidence="3" id="KW-1185">Reference proteome</keyword>
<organism evidence="2 3">
    <name type="scientific">Pristionchus mayeri</name>
    <dbReference type="NCBI Taxonomy" id="1317129"/>
    <lineage>
        <taxon>Eukaryota</taxon>
        <taxon>Metazoa</taxon>
        <taxon>Ecdysozoa</taxon>
        <taxon>Nematoda</taxon>
        <taxon>Chromadorea</taxon>
        <taxon>Rhabditida</taxon>
        <taxon>Rhabditina</taxon>
        <taxon>Diplogasteromorpha</taxon>
        <taxon>Diplogasteroidea</taxon>
        <taxon>Neodiplogasteridae</taxon>
        <taxon>Pristionchus</taxon>
    </lineage>
</organism>
<accession>A0AAN5D8X2</accession>
<dbReference type="AlphaFoldDB" id="A0AAN5D8X2"/>
<keyword evidence="1" id="KW-0732">Signal</keyword>
<comment type="caution">
    <text evidence="2">The sequence shown here is derived from an EMBL/GenBank/DDBJ whole genome shotgun (WGS) entry which is preliminary data.</text>
</comment>
<evidence type="ECO:0000256" key="1">
    <source>
        <dbReference type="SAM" id="SignalP"/>
    </source>
</evidence>
<feature type="chain" id="PRO_5043037755" evidence="1">
    <location>
        <begin position="19"/>
        <end position="102"/>
    </location>
</feature>
<protein>
    <submittedName>
        <fullName evidence="2">Uncharacterized protein</fullName>
    </submittedName>
</protein>
<evidence type="ECO:0000313" key="3">
    <source>
        <dbReference type="Proteomes" id="UP001328107"/>
    </source>
</evidence>
<feature type="signal peptide" evidence="1">
    <location>
        <begin position="1"/>
        <end position="18"/>
    </location>
</feature>
<dbReference type="Proteomes" id="UP001328107">
    <property type="component" value="Unassembled WGS sequence"/>
</dbReference>
<reference evidence="3" key="1">
    <citation type="submission" date="2022-10" db="EMBL/GenBank/DDBJ databases">
        <title>Genome assembly of Pristionchus species.</title>
        <authorList>
            <person name="Yoshida K."/>
            <person name="Sommer R.J."/>
        </authorList>
    </citation>
    <scope>NUCLEOTIDE SEQUENCE [LARGE SCALE GENOMIC DNA]</scope>
    <source>
        <strain evidence="3">RS5460</strain>
    </source>
</reference>
<dbReference type="EMBL" id="BTRK01000006">
    <property type="protein sequence ID" value="GMR57654.1"/>
    <property type="molecule type" value="Genomic_DNA"/>
</dbReference>
<proteinExistence type="predicted"/>
<name>A0AAN5D8X2_9BILA</name>
<evidence type="ECO:0000313" key="2">
    <source>
        <dbReference type="EMBL" id="GMR57654.1"/>
    </source>
</evidence>
<feature type="non-terminal residue" evidence="2">
    <location>
        <position position="1"/>
    </location>
</feature>
<gene>
    <name evidence="2" type="ORF">PMAYCL1PPCAC_27849</name>
</gene>